<evidence type="ECO:0000313" key="1">
    <source>
        <dbReference type="EMBL" id="KAJ3506607.1"/>
    </source>
</evidence>
<dbReference type="EMBL" id="JANRMS010004706">
    <property type="protein sequence ID" value="KAJ3506607.1"/>
    <property type="molecule type" value="Genomic_DNA"/>
</dbReference>
<accession>A0ACC1RDW3</accession>
<evidence type="ECO:0000313" key="2">
    <source>
        <dbReference type="Proteomes" id="UP001148629"/>
    </source>
</evidence>
<name>A0ACC1RDW3_9HYPO</name>
<gene>
    <name evidence="1" type="ORF">NM208_g16053</name>
</gene>
<protein>
    <submittedName>
        <fullName evidence="1">Uncharacterized protein</fullName>
    </submittedName>
</protein>
<dbReference type="Proteomes" id="UP001148629">
    <property type="component" value="Unassembled WGS sequence"/>
</dbReference>
<sequence length="192" mass="20631">MLYQSLIPLVLASSASALQVPSNVRTFYNQLKTKGTCSNKLATGFFDSKFDDGSEFISTVHRALELTGTETSYCGDHLEDYGIVYLQGEGGTFSNMDVDCDGAQGGPQDDGRCGESTTTIPTTAIKSIIEGYNVGISDLNPHEHSFVVFGNSGTKAGWKTFDPREYGVQKASLVAVVCGDKMVSKHSPSYKT</sequence>
<proteinExistence type="predicted"/>
<reference evidence="1" key="1">
    <citation type="submission" date="2022-08" db="EMBL/GenBank/DDBJ databases">
        <title>Genome Sequence of Fusarium decemcellulare.</title>
        <authorList>
            <person name="Buettner E."/>
        </authorList>
    </citation>
    <scope>NUCLEOTIDE SEQUENCE</scope>
    <source>
        <strain evidence="1">Babe19</strain>
    </source>
</reference>
<keyword evidence="2" id="KW-1185">Reference proteome</keyword>
<comment type="caution">
    <text evidence="1">The sequence shown here is derived from an EMBL/GenBank/DDBJ whole genome shotgun (WGS) entry which is preliminary data.</text>
</comment>
<organism evidence="1 2">
    <name type="scientific">Fusarium decemcellulare</name>
    <dbReference type="NCBI Taxonomy" id="57161"/>
    <lineage>
        <taxon>Eukaryota</taxon>
        <taxon>Fungi</taxon>
        <taxon>Dikarya</taxon>
        <taxon>Ascomycota</taxon>
        <taxon>Pezizomycotina</taxon>
        <taxon>Sordariomycetes</taxon>
        <taxon>Hypocreomycetidae</taxon>
        <taxon>Hypocreales</taxon>
        <taxon>Nectriaceae</taxon>
        <taxon>Fusarium</taxon>
        <taxon>Fusarium decemcellulare species complex</taxon>
    </lineage>
</organism>